<dbReference type="RefSeq" id="WP_344795828.1">
    <property type="nucleotide sequence ID" value="NZ_BAABBN010000004.1"/>
</dbReference>
<proteinExistence type="inferred from homology"/>
<keyword evidence="5" id="KW-0573">Peptidoglycan synthesis</keyword>
<evidence type="ECO:0000313" key="9">
    <source>
        <dbReference type="Proteomes" id="UP001501565"/>
    </source>
</evidence>
<evidence type="ECO:0000256" key="3">
    <source>
        <dbReference type="ARBA" id="ARBA00022679"/>
    </source>
</evidence>
<organism evidence="8 9">
    <name type="scientific">Litoribacillus peritrichatus</name>
    <dbReference type="NCBI Taxonomy" id="718191"/>
    <lineage>
        <taxon>Bacteria</taxon>
        <taxon>Pseudomonadati</taxon>
        <taxon>Pseudomonadota</taxon>
        <taxon>Gammaproteobacteria</taxon>
        <taxon>Oceanospirillales</taxon>
        <taxon>Oceanospirillaceae</taxon>
        <taxon>Litoribacillus</taxon>
    </lineage>
</organism>
<evidence type="ECO:0000256" key="2">
    <source>
        <dbReference type="ARBA" id="ARBA00005992"/>
    </source>
</evidence>
<accession>A0ABP7M7I1</accession>
<dbReference type="EMBL" id="BAABBN010000004">
    <property type="protein sequence ID" value="GAA3916134.1"/>
    <property type="molecule type" value="Genomic_DNA"/>
</dbReference>
<comment type="pathway">
    <text evidence="1">Cell wall biogenesis; peptidoglycan biosynthesis.</text>
</comment>
<evidence type="ECO:0000256" key="6">
    <source>
        <dbReference type="ARBA" id="ARBA00023316"/>
    </source>
</evidence>
<keyword evidence="6" id="KW-0961">Cell wall biogenesis/degradation</keyword>
<dbReference type="Proteomes" id="UP001501565">
    <property type="component" value="Unassembled WGS sequence"/>
</dbReference>
<dbReference type="SUPFAM" id="SSF141523">
    <property type="entry name" value="L,D-transpeptidase catalytic domain-like"/>
    <property type="match status" value="1"/>
</dbReference>
<feature type="domain" description="L,D-TPase catalytic" evidence="7">
    <location>
        <begin position="28"/>
        <end position="102"/>
    </location>
</feature>
<evidence type="ECO:0000256" key="1">
    <source>
        <dbReference type="ARBA" id="ARBA00004752"/>
    </source>
</evidence>
<keyword evidence="9" id="KW-1185">Reference proteome</keyword>
<reference evidence="9" key="1">
    <citation type="journal article" date="2019" name="Int. J. Syst. Evol. Microbiol.">
        <title>The Global Catalogue of Microorganisms (GCM) 10K type strain sequencing project: providing services to taxonomists for standard genome sequencing and annotation.</title>
        <authorList>
            <consortium name="The Broad Institute Genomics Platform"/>
            <consortium name="The Broad Institute Genome Sequencing Center for Infectious Disease"/>
            <person name="Wu L."/>
            <person name="Ma J."/>
        </authorList>
    </citation>
    <scope>NUCLEOTIDE SEQUENCE [LARGE SCALE GENOMIC DNA]</scope>
    <source>
        <strain evidence="9">JCM 17551</strain>
    </source>
</reference>
<comment type="caution">
    <text evidence="8">The sequence shown here is derived from an EMBL/GenBank/DDBJ whole genome shotgun (WGS) entry which is preliminary data.</text>
</comment>
<dbReference type="InterPro" id="IPR005490">
    <property type="entry name" value="LD_TPept_cat_dom"/>
</dbReference>
<keyword evidence="4" id="KW-0133">Cell shape</keyword>
<evidence type="ECO:0000256" key="4">
    <source>
        <dbReference type="ARBA" id="ARBA00022960"/>
    </source>
</evidence>
<name>A0ABP7M7I1_9GAMM</name>
<evidence type="ECO:0000259" key="7">
    <source>
        <dbReference type="Pfam" id="PF03734"/>
    </source>
</evidence>
<comment type="similarity">
    <text evidence="2">Belongs to the YkuD family.</text>
</comment>
<evidence type="ECO:0000256" key="5">
    <source>
        <dbReference type="ARBA" id="ARBA00022984"/>
    </source>
</evidence>
<sequence length="126" mass="14526">MLKDHGIERQDVIKQHESLYGKDVSPKVPKTWIFNDFGPVAIRYFKDLNNNGKLDGRETLSGEMFHTTPDNEAEYAQKLPVRLYPSHGCIHLKPTDRDKLFSIGAFKRGTLFTVHKYTERFTGSIK</sequence>
<keyword evidence="3" id="KW-0808">Transferase</keyword>
<protein>
    <recommendedName>
        <fullName evidence="7">L,D-TPase catalytic domain-containing protein</fullName>
    </recommendedName>
</protein>
<dbReference type="InterPro" id="IPR038063">
    <property type="entry name" value="Transpep_catalytic_dom"/>
</dbReference>
<dbReference type="Pfam" id="PF03734">
    <property type="entry name" value="YkuD"/>
    <property type="match status" value="1"/>
</dbReference>
<gene>
    <name evidence="8" type="ORF">GCM10022277_08520</name>
</gene>
<evidence type="ECO:0000313" key="8">
    <source>
        <dbReference type="EMBL" id="GAA3916134.1"/>
    </source>
</evidence>
<dbReference type="CDD" id="cd16913">
    <property type="entry name" value="YkuD_like"/>
    <property type="match status" value="1"/>
</dbReference>